<accession>A0A4V6NSK7</accession>
<dbReference type="InterPro" id="IPR015272">
    <property type="entry name" value="MoadD_C"/>
</dbReference>
<proteinExistence type="predicted"/>
<keyword evidence="3" id="KW-1185">Reference proteome</keyword>
<organism evidence="2 3">
    <name type="scientific">Serpentinicella alkaliphila</name>
    <dbReference type="NCBI Taxonomy" id="1734049"/>
    <lineage>
        <taxon>Bacteria</taxon>
        <taxon>Bacillati</taxon>
        <taxon>Bacillota</taxon>
        <taxon>Clostridia</taxon>
        <taxon>Peptostreptococcales</taxon>
        <taxon>Natronincolaceae</taxon>
        <taxon>Serpentinicella</taxon>
    </lineage>
</organism>
<feature type="domain" description="Molybdopterin cofactor biosynthesis MoaD-related C-terminal" evidence="1">
    <location>
        <begin position="7"/>
        <end position="84"/>
    </location>
</feature>
<protein>
    <recommendedName>
        <fullName evidence="1">Molybdopterin cofactor biosynthesis MoaD-related C-terminal domain-containing protein</fullName>
    </recommendedName>
</protein>
<comment type="caution">
    <text evidence="2">The sequence shown here is derived from an EMBL/GenBank/DDBJ whole genome shotgun (WGS) entry which is preliminary data.</text>
</comment>
<dbReference type="OrthoDB" id="1798819at2"/>
<sequence length="84" mass="10020">MFSYEIISGIEMKEMIEYFKLISKVQKEEHRFVGDGWTVELTPLPRSSNQRLNIPRTKVMFYGNETVCRDIIMKYRYKFMRGGG</sequence>
<dbReference type="Pfam" id="PF09189">
    <property type="entry name" value="MoaD_arch"/>
    <property type="match status" value="1"/>
</dbReference>
<name>A0A4V6NSK7_9FIRM</name>
<reference evidence="2 3" key="1">
    <citation type="submission" date="2019-03" db="EMBL/GenBank/DDBJ databases">
        <title>Genomic Encyclopedia of Type Strains, Phase IV (KMG-IV): sequencing the most valuable type-strain genomes for metagenomic binning, comparative biology and taxonomic classification.</title>
        <authorList>
            <person name="Goeker M."/>
        </authorList>
    </citation>
    <scope>NUCLEOTIDE SEQUENCE [LARGE SCALE GENOMIC DNA]</scope>
    <source>
        <strain evidence="2 3">DSM 100013</strain>
    </source>
</reference>
<dbReference type="InterPro" id="IPR036473">
    <property type="entry name" value="Mopterin_CF_MoaD-rel_C_sf"/>
</dbReference>
<evidence type="ECO:0000313" key="2">
    <source>
        <dbReference type="EMBL" id="TCQ08084.1"/>
    </source>
</evidence>
<dbReference type="Proteomes" id="UP000295504">
    <property type="component" value="Unassembled WGS sequence"/>
</dbReference>
<dbReference type="AlphaFoldDB" id="A0A4V6NSK7"/>
<gene>
    <name evidence="2" type="ORF">EDD79_1001172</name>
</gene>
<dbReference type="EMBL" id="SLYC01000001">
    <property type="protein sequence ID" value="TCQ08084.1"/>
    <property type="molecule type" value="Genomic_DNA"/>
</dbReference>
<evidence type="ECO:0000259" key="1">
    <source>
        <dbReference type="Pfam" id="PF09189"/>
    </source>
</evidence>
<evidence type="ECO:0000313" key="3">
    <source>
        <dbReference type="Proteomes" id="UP000295504"/>
    </source>
</evidence>
<dbReference type="RefSeq" id="WP_132847254.1">
    <property type="nucleotide sequence ID" value="NZ_CP058648.1"/>
</dbReference>
<dbReference type="Gene3D" id="3.30.1370.80">
    <property type="entry name" value="Molybdopterin cofactor biosynthesis MoaD-related, C-terminal domain"/>
    <property type="match status" value="1"/>
</dbReference>